<proteinExistence type="predicted"/>
<accession>A0A0F8WIM6</accession>
<dbReference type="AlphaFoldDB" id="A0A0F8WIM6"/>
<dbReference type="EMBL" id="LAZR01064962">
    <property type="protein sequence ID" value="KKK56503.1"/>
    <property type="molecule type" value="Genomic_DNA"/>
</dbReference>
<gene>
    <name evidence="1" type="ORF">LCGC14_3063850</name>
</gene>
<feature type="non-terminal residue" evidence="1">
    <location>
        <position position="1"/>
    </location>
</feature>
<reference evidence="1" key="1">
    <citation type="journal article" date="2015" name="Nature">
        <title>Complex archaea that bridge the gap between prokaryotes and eukaryotes.</title>
        <authorList>
            <person name="Spang A."/>
            <person name="Saw J.H."/>
            <person name="Jorgensen S.L."/>
            <person name="Zaremba-Niedzwiedzka K."/>
            <person name="Martijn J."/>
            <person name="Lind A.E."/>
            <person name="van Eijk R."/>
            <person name="Schleper C."/>
            <person name="Guy L."/>
            <person name="Ettema T.J."/>
        </authorList>
    </citation>
    <scope>NUCLEOTIDE SEQUENCE</scope>
</reference>
<evidence type="ECO:0000313" key="1">
    <source>
        <dbReference type="EMBL" id="KKK56503.1"/>
    </source>
</evidence>
<organism evidence="1">
    <name type="scientific">marine sediment metagenome</name>
    <dbReference type="NCBI Taxonomy" id="412755"/>
    <lineage>
        <taxon>unclassified sequences</taxon>
        <taxon>metagenomes</taxon>
        <taxon>ecological metagenomes</taxon>
    </lineage>
</organism>
<comment type="caution">
    <text evidence="1">The sequence shown here is derived from an EMBL/GenBank/DDBJ whole genome shotgun (WGS) entry which is preliminary data.</text>
</comment>
<sequence>GKPGRVDGTILQVEDNFGTVLSYARTLEAAVENVREMFIDNALDDTFTVEVINVIPNNPTMLTMADFDNDREVKS</sequence>
<name>A0A0F8WIM6_9ZZZZ</name>
<protein>
    <submittedName>
        <fullName evidence="1">Uncharacterized protein</fullName>
    </submittedName>
</protein>